<protein>
    <submittedName>
        <fullName evidence="2">Uncharacterized protein</fullName>
    </submittedName>
</protein>
<reference evidence="2" key="1">
    <citation type="submission" date="2023-07" db="EMBL/GenBank/DDBJ databases">
        <title>Functional and genomic diversity of the sorghum phyllosphere microbiome.</title>
        <authorList>
            <person name="Shade A."/>
        </authorList>
    </citation>
    <scope>NUCLEOTIDE SEQUENCE</scope>
    <source>
        <strain evidence="2">SORGH_AS_0457</strain>
    </source>
</reference>
<accession>A0AAP5AHY9</accession>
<comment type="caution">
    <text evidence="2">The sequence shown here is derived from an EMBL/GenBank/DDBJ whole genome shotgun (WGS) entry which is preliminary data.</text>
</comment>
<gene>
    <name evidence="2" type="ORF">QE424_001615</name>
</gene>
<name>A0AAP5AHY9_9GAMM</name>
<feature type="region of interest" description="Disordered" evidence="1">
    <location>
        <begin position="1"/>
        <end position="22"/>
    </location>
</feature>
<evidence type="ECO:0000313" key="3">
    <source>
        <dbReference type="Proteomes" id="UP001226084"/>
    </source>
</evidence>
<dbReference type="EMBL" id="JAUTAS010000001">
    <property type="protein sequence ID" value="MDQ1108456.1"/>
    <property type="molecule type" value="Genomic_DNA"/>
</dbReference>
<dbReference type="AlphaFoldDB" id="A0AAP5AHY9"/>
<dbReference type="Proteomes" id="UP001226084">
    <property type="component" value="Unassembled WGS sequence"/>
</dbReference>
<sequence length="111" mass="11955">MAGLPAAATAVSRRIPGPARIRDQLRDRDPARAHTRVLAPTLAPVLARVLDRIPALGQGLDLDLDLDLVPARVPAPILDLGHTPGPARIRLRHRTGTTRSGMPPPSPPEWR</sequence>
<evidence type="ECO:0000313" key="2">
    <source>
        <dbReference type="EMBL" id="MDQ1108456.1"/>
    </source>
</evidence>
<proteinExistence type="predicted"/>
<evidence type="ECO:0000256" key="1">
    <source>
        <dbReference type="SAM" id="MobiDB-lite"/>
    </source>
</evidence>
<organism evidence="2 3">
    <name type="scientific">Stenotrophomonas rhizophila</name>
    <dbReference type="NCBI Taxonomy" id="216778"/>
    <lineage>
        <taxon>Bacteria</taxon>
        <taxon>Pseudomonadati</taxon>
        <taxon>Pseudomonadota</taxon>
        <taxon>Gammaproteobacteria</taxon>
        <taxon>Lysobacterales</taxon>
        <taxon>Lysobacteraceae</taxon>
        <taxon>Stenotrophomonas</taxon>
    </lineage>
</organism>